<dbReference type="Gene3D" id="3.40.50.1820">
    <property type="entry name" value="alpha/beta hydrolase"/>
    <property type="match status" value="1"/>
</dbReference>
<dbReference type="AlphaFoldDB" id="A0A1J7H1R9"/>
<sequence>MHGAEAEGGAVRGGNIYWGRKDVTDFKGIVELRTTPCPVVFAAFSAGSKACMYKLFQLIDGGCEVPAYMRNYQLLRNCVPGHIYDSGPLDVISDFGFRFSLNPSVAKVPGPSKLVSWVAKSVASGLDSLYLTRFESLAAEHWQALYSSINYRAPFLILCSENDNLVRYQSIYNFSQRLRNLNGDVNLVNLSSSSHVGDYKAHPIQYRAVVSHLLEKAT</sequence>
<dbReference type="PANTHER" id="PTHR12265">
    <property type="entry name" value="TRANSMEMBRANE PROTEIN 53"/>
    <property type="match status" value="1"/>
</dbReference>
<name>A0A1J7H1R9_LUPAN</name>
<keyword evidence="2" id="KW-1185">Reference proteome</keyword>
<dbReference type="Gramene" id="OIV94322">
    <property type="protein sequence ID" value="OIV94322"/>
    <property type="gene ID" value="TanjilG_19328"/>
</dbReference>
<dbReference type="STRING" id="3871.A0A1J7H1R9"/>
<protein>
    <submittedName>
        <fullName evidence="1">Uncharacterized protein</fullName>
    </submittedName>
</protein>
<dbReference type="SUPFAM" id="SSF53474">
    <property type="entry name" value="alpha/beta-Hydrolases"/>
    <property type="match status" value="1"/>
</dbReference>
<dbReference type="PANTHER" id="PTHR12265:SF9">
    <property type="entry name" value="DUF829 DOMAIN PROTEIN"/>
    <property type="match status" value="1"/>
</dbReference>
<proteinExistence type="predicted"/>
<reference evidence="1 2" key="1">
    <citation type="journal article" date="2017" name="Plant Biotechnol. J.">
        <title>A comprehensive draft genome sequence for lupin (Lupinus angustifolius), an emerging health food: insights into plant-microbe interactions and legume evolution.</title>
        <authorList>
            <person name="Hane J.K."/>
            <person name="Ming Y."/>
            <person name="Kamphuis L.G."/>
            <person name="Nelson M.N."/>
            <person name="Garg G."/>
            <person name="Atkins C.A."/>
            <person name="Bayer P.E."/>
            <person name="Bravo A."/>
            <person name="Bringans S."/>
            <person name="Cannon S."/>
            <person name="Edwards D."/>
            <person name="Foley R."/>
            <person name="Gao L.L."/>
            <person name="Harrison M.J."/>
            <person name="Huang W."/>
            <person name="Hurgobin B."/>
            <person name="Li S."/>
            <person name="Liu C.W."/>
            <person name="McGrath A."/>
            <person name="Morahan G."/>
            <person name="Murray J."/>
            <person name="Weller J."/>
            <person name="Jian J."/>
            <person name="Singh K.B."/>
        </authorList>
    </citation>
    <scope>NUCLEOTIDE SEQUENCE [LARGE SCALE GENOMIC DNA]</scope>
    <source>
        <strain evidence="2">cv. Tanjil</strain>
        <tissue evidence="1">Whole plant</tissue>
    </source>
</reference>
<organism evidence="1 2">
    <name type="scientific">Lupinus angustifolius</name>
    <name type="common">Narrow-leaved blue lupine</name>
    <dbReference type="NCBI Taxonomy" id="3871"/>
    <lineage>
        <taxon>Eukaryota</taxon>
        <taxon>Viridiplantae</taxon>
        <taxon>Streptophyta</taxon>
        <taxon>Embryophyta</taxon>
        <taxon>Tracheophyta</taxon>
        <taxon>Spermatophyta</taxon>
        <taxon>Magnoliopsida</taxon>
        <taxon>eudicotyledons</taxon>
        <taxon>Gunneridae</taxon>
        <taxon>Pentapetalae</taxon>
        <taxon>rosids</taxon>
        <taxon>fabids</taxon>
        <taxon>Fabales</taxon>
        <taxon>Fabaceae</taxon>
        <taxon>Papilionoideae</taxon>
        <taxon>50 kb inversion clade</taxon>
        <taxon>genistoids sensu lato</taxon>
        <taxon>core genistoids</taxon>
        <taxon>Genisteae</taxon>
        <taxon>Lupinus</taxon>
    </lineage>
</organism>
<dbReference type="InterPro" id="IPR029058">
    <property type="entry name" value="AB_hydrolase_fold"/>
</dbReference>
<evidence type="ECO:0000313" key="2">
    <source>
        <dbReference type="Proteomes" id="UP000188354"/>
    </source>
</evidence>
<dbReference type="InterPro" id="IPR008547">
    <property type="entry name" value="DUF829_TMEM53"/>
</dbReference>
<accession>A0A1J7H1R9</accession>
<evidence type="ECO:0000313" key="1">
    <source>
        <dbReference type="EMBL" id="OIV94322.1"/>
    </source>
</evidence>
<dbReference type="Proteomes" id="UP000188354">
    <property type="component" value="Chromosome LG17"/>
</dbReference>
<dbReference type="OMA" id="FESHHAE"/>
<dbReference type="Pfam" id="PF05705">
    <property type="entry name" value="DUF829"/>
    <property type="match status" value="1"/>
</dbReference>
<dbReference type="EMBL" id="CM007377">
    <property type="protein sequence ID" value="OIV94322.1"/>
    <property type="molecule type" value="Genomic_DNA"/>
</dbReference>
<gene>
    <name evidence="1" type="ORF">TanjilG_19328</name>
</gene>